<proteinExistence type="predicted"/>
<reference evidence="9" key="1">
    <citation type="journal article" date="2012" name="Science">
        <title>The Paleozoic origin of enzymatic lignin decomposition reconstructed from 31 fungal genomes.</title>
        <authorList>
            <person name="Floudas D."/>
            <person name="Binder M."/>
            <person name="Riley R."/>
            <person name="Barry K."/>
            <person name="Blanchette R.A."/>
            <person name="Henrissat B."/>
            <person name="Martinez A.T."/>
            <person name="Otillar R."/>
            <person name="Spatafora J.W."/>
            <person name="Yadav J.S."/>
            <person name="Aerts A."/>
            <person name="Benoit I."/>
            <person name="Boyd A."/>
            <person name="Carlson A."/>
            <person name="Copeland A."/>
            <person name="Coutinho P.M."/>
            <person name="de Vries R.P."/>
            <person name="Ferreira P."/>
            <person name="Findley K."/>
            <person name="Foster B."/>
            <person name="Gaskell J."/>
            <person name="Glotzer D."/>
            <person name="Gorecki P."/>
            <person name="Heitman J."/>
            <person name="Hesse C."/>
            <person name="Hori C."/>
            <person name="Igarashi K."/>
            <person name="Jurgens J.A."/>
            <person name="Kallen N."/>
            <person name="Kersten P."/>
            <person name="Kohler A."/>
            <person name="Kuees U."/>
            <person name="Kumar T.K.A."/>
            <person name="Kuo A."/>
            <person name="LaButti K."/>
            <person name="Larrondo L.F."/>
            <person name="Lindquist E."/>
            <person name="Ling A."/>
            <person name="Lombard V."/>
            <person name="Lucas S."/>
            <person name="Lundell T."/>
            <person name="Martin R."/>
            <person name="McLaughlin D.J."/>
            <person name="Morgenstern I."/>
            <person name="Morin E."/>
            <person name="Murat C."/>
            <person name="Nagy L.G."/>
            <person name="Nolan M."/>
            <person name="Ohm R.A."/>
            <person name="Patyshakuliyeva A."/>
            <person name="Rokas A."/>
            <person name="Ruiz-Duenas F.J."/>
            <person name="Sabat G."/>
            <person name="Salamov A."/>
            <person name="Samejima M."/>
            <person name="Schmutz J."/>
            <person name="Slot J.C."/>
            <person name="St John F."/>
            <person name="Stenlid J."/>
            <person name="Sun H."/>
            <person name="Sun S."/>
            <person name="Syed K."/>
            <person name="Tsang A."/>
            <person name="Wiebenga A."/>
            <person name="Young D."/>
            <person name="Pisabarro A."/>
            <person name="Eastwood D.C."/>
            <person name="Martin F."/>
            <person name="Cullen D."/>
            <person name="Grigoriev I.V."/>
            <person name="Hibbett D.S."/>
        </authorList>
    </citation>
    <scope>NUCLEOTIDE SEQUENCE [LARGE SCALE GENOMIC DNA]</scope>
    <source>
        <strain evidence="9">HHB-11173 SS5</strain>
    </source>
</reference>
<feature type="transmembrane region" description="Helical" evidence="7">
    <location>
        <begin position="478"/>
        <end position="499"/>
    </location>
</feature>
<accession>R7S151</accession>
<evidence type="ECO:0000313" key="8">
    <source>
        <dbReference type="EMBL" id="EIN03574.1"/>
    </source>
</evidence>
<dbReference type="OrthoDB" id="3900342at2759"/>
<organism evidence="8 9">
    <name type="scientific">Punctularia strigosozonata (strain HHB-11173)</name>
    <name type="common">White-rot fungus</name>
    <dbReference type="NCBI Taxonomy" id="741275"/>
    <lineage>
        <taxon>Eukaryota</taxon>
        <taxon>Fungi</taxon>
        <taxon>Dikarya</taxon>
        <taxon>Basidiomycota</taxon>
        <taxon>Agaricomycotina</taxon>
        <taxon>Agaricomycetes</taxon>
        <taxon>Corticiales</taxon>
        <taxon>Punctulariaceae</taxon>
        <taxon>Punctularia</taxon>
    </lineage>
</organism>
<evidence type="ECO:0000256" key="4">
    <source>
        <dbReference type="ARBA" id="ARBA00022989"/>
    </source>
</evidence>
<evidence type="ECO:0000256" key="1">
    <source>
        <dbReference type="ARBA" id="ARBA00004141"/>
    </source>
</evidence>
<evidence type="ECO:0000256" key="3">
    <source>
        <dbReference type="ARBA" id="ARBA00022692"/>
    </source>
</evidence>
<dbReference type="GeneID" id="18885768"/>
<name>R7S151_PUNST</name>
<evidence type="ECO:0000313" key="9">
    <source>
        <dbReference type="Proteomes" id="UP000054196"/>
    </source>
</evidence>
<feature type="transmembrane region" description="Helical" evidence="7">
    <location>
        <begin position="276"/>
        <end position="298"/>
    </location>
</feature>
<dbReference type="eggNOG" id="KOG1289">
    <property type="taxonomic scope" value="Eukaryota"/>
</dbReference>
<dbReference type="InterPro" id="IPR002293">
    <property type="entry name" value="AA/rel_permease1"/>
</dbReference>
<comment type="subcellular location">
    <subcellularLocation>
        <location evidence="1">Membrane</location>
        <topology evidence="1">Multi-pass membrane protein</topology>
    </subcellularLocation>
</comment>
<keyword evidence="4 7" id="KW-1133">Transmembrane helix</keyword>
<evidence type="ECO:0000256" key="6">
    <source>
        <dbReference type="SAM" id="MobiDB-lite"/>
    </source>
</evidence>
<keyword evidence="3 7" id="KW-0812">Transmembrane</keyword>
<evidence type="ECO:0000256" key="2">
    <source>
        <dbReference type="ARBA" id="ARBA00022448"/>
    </source>
</evidence>
<feature type="transmembrane region" description="Helical" evidence="7">
    <location>
        <begin position="196"/>
        <end position="214"/>
    </location>
</feature>
<feature type="transmembrane region" description="Helical" evidence="7">
    <location>
        <begin position="234"/>
        <end position="255"/>
    </location>
</feature>
<dbReference type="RefSeq" id="XP_007389231.1">
    <property type="nucleotide sequence ID" value="XM_007389169.1"/>
</dbReference>
<evidence type="ECO:0000256" key="7">
    <source>
        <dbReference type="SAM" id="Phobius"/>
    </source>
</evidence>
<feature type="transmembrane region" description="Helical" evidence="7">
    <location>
        <begin position="165"/>
        <end position="184"/>
    </location>
</feature>
<feature type="transmembrane region" description="Helical" evidence="7">
    <location>
        <begin position="449"/>
        <end position="472"/>
    </location>
</feature>
<gene>
    <name evidence="8" type="ORF">PUNSTDRAFT_77970</name>
</gene>
<dbReference type="Gene3D" id="1.20.1740.10">
    <property type="entry name" value="Amino acid/polyamine transporter I"/>
    <property type="match status" value="1"/>
</dbReference>
<keyword evidence="2" id="KW-0813">Transport</keyword>
<dbReference type="GO" id="GO:0016020">
    <property type="term" value="C:membrane"/>
    <property type="evidence" value="ECO:0007669"/>
    <property type="project" value="UniProtKB-SubCell"/>
</dbReference>
<feature type="transmembrane region" description="Helical" evidence="7">
    <location>
        <begin position="410"/>
        <end position="428"/>
    </location>
</feature>
<dbReference type="Pfam" id="PF13520">
    <property type="entry name" value="AA_permease_2"/>
    <property type="match status" value="1"/>
</dbReference>
<feature type="transmembrane region" description="Helical" evidence="7">
    <location>
        <begin position="124"/>
        <end position="145"/>
    </location>
</feature>
<feature type="transmembrane region" description="Helical" evidence="7">
    <location>
        <begin position="328"/>
        <end position="348"/>
    </location>
</feature>
<dbReference type="KEGG" id="psq:PUNSTDRAFT_77970"/>
<dbReference type="PIRSF" id="PIRSF006060">
    <property type="entry name" value="AA_transporter"/>
    <property type="match status" value="1"/>
</dbReference>
<dbReference type="PANTHER" id="PTHR45649">
    <property type="entry name" value="AMINO-ACID PERMEASE BAT1"/>
    <property type="match status" value="1"/>
</dbReference>
<keyword evidence="5 7" id="KW-0472">Membrane</keyword>
<dbReference type="HOGENOM" id="CLU_004495_2_1_1"/>
<dbReference type="PANTHER" id="PTHR45649:SF27">
    <property type="entry name" value="CHOLINE TRANSPORTER (EUROFUNG)"/>
    <property type="match status" value="1"/>
</dbReference>
<dbReference type="OMA" id="ETHASNH"/>
<sequence length="524" mass="56687">MSDEEKRNTPKGGTYEVSTRSVSEGEINASGHPDKLTRHYGLLSISATALSIDAAWVALGGSLVVASANGGPPGIIYEFLASCFYYAFINASIAELSSSIPSSGGVYHWASVTPGPRYGRAMGFFTGSLNFFGWLIGVTSITTITSSAAVEMYAIFHPALVVQPWHLFVTFLIIFWSCCIFVVFCNRYMPLVQNLGLFLIVAGGLVTIIVVVSMRPEHASHAFVWSKWTNTTGWYVSNGVAFLTGILNGAYAIGTPDAVTHMAEEMPYPRRDLPKAIAMQLTLGTLTGFVYAVAILYGVTDFDAILNAGAAFPLATFYLQATGSKAATVALLLIVVLILVVCAIGGFITSGRTLWTLARDNATPFSGFLSQASERLSCPVQATVVVGKRSFFRIEVGAIRLGSASAFNDLVGSFVILTTASYLLAILPHLLTRRRNVPIGPFWMGKWGYVVNGFAVLFIVVTDIFYCFPYFMPTTVSGMNYNSVILVGLVALTAFWWFVHGARNYPGPHLPHLEEAGKRVLDTK</sequence>
<dbReference type="AlphaFoldDB" id="R7S151"/>
<protein>
    <submittedName>
        <fullName evidence="8">Choline transport protein</fullName>
    </submittedName>
</protein>
<feature type="region of interest" description="Disordered" evidence="6">
    <location>
        <begin position="1"/>
        <end position="30"/>
    </location>
</feature>
<dbReference type="EMBL" id="JH687561">
    <property type="protein sequence ID" value="EIN03574.1"/>
    <property type="molecule type" value="Genomic_DNA"/>
</dbReference>
<dbReference type="Proteomes" id="UP000054196">
    <property type="component" value="Unassembled WGS sequence"/>
</dbReference>
<evidence type="ECO:0000256" key="5">
    <source>
        <dbReference type="ARBA" id="ARBA00023136"/>
    </source>
</evidence>
<keyword evidence="9" id="KW-1185">Reference proteome</keyword>
<dbReference type="GO" id="GO:0022857">
    <property type="term" value="F:transmembrane transporter activity"/>
    <property type="evidence" value="ECO:0007669"/>
    <property type="project" value="InterPro"/>
</dbReference>